<dbReference type="SUPFAM" id="SSF54814">
    <property type="entry name" value="Prokaryotic type KH domain (KH-domain type II)"/>
    <property type="match status" value="1"/>
</dbReference>
<proteinExistence type="predicted"/>
<evidence type="ECO:0000313" key="1">
    <source>
        <dbReference type="EMBL" id="QJD22332.1"/>
    </source>
</evidence>
<dbReference type="Gene3D" id="3.30.300.20">
    <property type="match status" value="1"/>
</dbReference>
<dbReference type="AlphaFoldDB" id="A0A6M3RLJ5"/>
<dbReference type="GO" id="GO:0003723">
    <property type="term" value="F:RNA binding"/>
    <property type="evidence" value="ECO:0007669"/>
    <property type="project" value="InterPro"/>
</dbReference>
<dbReference type="InterPro" id="IPR015946">
    <property type="entry name" value="KH_dom-like_a/b"/>
</dbReference>
<gene>
    <name evidence="1" type="primary">rps3</name>
</gene>
<keyword evidence="1" id="KW-0687">Ribonucleoprotein</keyword>
<geneLocation type="chloroplast" evidence="1"/>
<dbReference type="GO" id="GO:0005840">
    <property type="term" value="C:ribosome"/>
    <property type="evidence" value="ECO:0007669"/>
    <property type="project" value="UniProtKB-KW"/>
</dbReference>
<keyword evidence="1" id="KW-0150">Chloroplast</keyword>
<dbReference type="EMBL" id="MN646683">
    <property type="protein sequence ID" value="QJD22332.1"/>
    <property type="molecule type" value="Genomic_DNA"/>
</dbReference>
<dbReference type="InterPro" id="IPR009019">
    <property type="entry name" value="KH_sf_prok-type"/>
</dbReference>
<protein>
    <submittedName>
        <fullName evidence="1">Ribosomal protein S3</fullName>
    </submittedName>
</protein>
<accession>A0A6M3RLJ5</accession>
<keyword evidence="1" id="KW-0689">Ribosomal protein</keyword>
<keyword evidence="1" id="KW-0934">Plastid</keyword>
<dbReference type="CDD" id="cd02412">
    <property type="entry name" value="KH-II_30S_S3"/>
    <property type="match status" value="1"/>
</dbReference>
<reference evidence="1" key="1">
    <citation type="submission" date="2019-11" db="EMBL/GenBank/DDBJ databases">
        <authorList>
            <person name="Khan A.L."/>
            <person name="Asaf S."/>
            <person name="Al-Harrasi A."/>
        </authorList>
    </citation>
    <scope>NUCLEOTIDE SEQUENCE</scope>
</reference>
<organism evidence="1">
    <name type="scientific">Euphorbia larica</name>
    <dbReference type="NCBI Taxonomy" id="1031526"/>
    <lineage>
        <taxon>Eukaryota</taxon>
        <taxon>Viridiplantae</taxon>
        <taxon>Streptophyta</taxon>
        <taxon>Embryophyta</taxon>
        <taxon>Tracheophyta</taxon>
        <taxon>Spermatophyta</taxon>
        <taxon>Magnoliopsida</taxon>
        <taxon>eudicotyledons</taxon>
        <taxon>Gunneridae</taxon>
        <taxon>Pentapetalae</taxon>
        <taxon>rosids</taxon>
        <taxon>fabids</taxon>
        <taxon>Malpighiales</taxon>
        <taxon>Euphorbiaceae</taxon>
        <taxon>Euphorbioideae</taxon>
        <taxon>Euphorbieae</taxon>
        <taxon>Euphorbia</taxon>
        <taxon>Euphorbia subgen. Athymalus</taxon>
        <taxon>Euphorbia sect. Balsamis</taxon>
    </lineage>
</organism>
<sequence length="268" mass="32044">MGQKINPLGFRLGTTQSHHSLWFAQPKNYSEGLQEDQKIRNCIKNFVKKKYKNIFWRGGNCTYRDSKTNRCDKGHNIYGIPKIINRKKTETNRRITDTCTKRTELCKPKTQYCYHKNFKSLKEPKYSCRIYSWTIKEKSFFSKSNEKSYGINGTGRYKRNSSTNCRTSGWKRNCTSRMDSRRKGSSTNHSSKNRLLFVYSKNYLWGIRHKNLDIYRQEMRSPYLTCFSILSIDRRKQKRTNSFILFFFLIKTKRSNSNYINYMIKTLI</sequence>
<name>A0A6M3RLJ5_9ROSI</name>